<keyword evidence="6" id="KW-1185">Reference proteome</keyword>
<dbReference type="Pfam" id="PF13416">
    <property type="entry name" value="SBP_bac_8"/>
    <property type="match status" value="1"/>
</dbReference>
<keyword evidence="3 4" id="KW-0732">Signal</keyword>
<sequence length="443" mass="49355">MKKWSRVVPMLLLSLSLLATGCQNSSSTQTGSESQNQGNENKEFTLEWMAHPNYSLSASDVPRAEYLKGVVEEFEKENPSVNIKSSTLASTNSDESMAKLYEQASSGRAPDMAMIDGYMIDRFKDYLQPLDTYLEKAGIKEEDLFPFVQDVVKGEDGKIYALYFSTDVRVMFYRKDLIPNPPKTFDELLKIGEQVKSQGFDALLLPGGRGEGAMTTSLWPQFWSQGGELVDEQGNPNFGEGDNKTKMLNVFNFYKQAIASEVVPKRVSSYTRENDMNGEVSTGKVAMFFGGNWQVENMKQILPKEEFEKWAIAPIPTSNANDKALTTAGGWSFGVFTDDPEKQEAAVNFLLKAYFGDEGMAKWNSIAGSLPTRKSVYDSEHYQRNEFSPTFKEYLDTMAKVRPSAGSYGKVTQALQVALSEVTSGTKTPEAALDEAWIVVNKK</sequence>
<proteinExistence type="inferred from homology"/>
<dbReference type="InterPro" id="IPR006059">
    <property type="entry name" value="SBP"/>
</dbReference>
<gene>
    <name evidence="5" type="ORF">IC621_24065</name>
</gene>
<evidence type="ECO:0000313" key="6">
    <source>
        <dbReference type="Proteomes" id="UP000626844"/>
    </source>
</evidence>
<dbReference type="RefSeq" id="WP_191162270.1">
    <property type="nucleotide sequence ID" value="NZ_JACXAI010000049.1"/>
</dbReference>
<evidence type="ECO:0000256" key="1">
    <source>
        <dbReference type="ARBA" id="ARBA00008520"/>
    </source>
</evidence>
<dbReference type="PROSITE" id="PS51257">
    <property type="entry name" value="PROKAR_LIPOPROTEIN"/>
    <property type="match status" value="1"/>
</dbReference>
<dbReference type="PANTHER" id="PTHR43649">
    <property type="entry name" value="ARABINOSE-BINDING PROTEIN-RELATED"/>
    <property type="match status" value="1"/>
</dbReference>
<accession>A0A926S0G2</accession>
<reference evidence="5" key="1">
    <citation type="submission" date="2020-09" db="EMBL/GenBank/DDBJ databases">
        <title>A novel bacterium of genus Bacillus, isolated from South China Sea.</title>
        <authorList>
            <person name="Huang H."/>
            <person name="Mo K."/>
            <person name="Hu Y."/>
        </authorList>
    </citation>
    <scope>NUCLEOTIDE SEQUENCE</scope>
    <source>
        <strain evidence="5">IB182487</strain>
    </source>
</reference>
<dbReference type="PANTHER" id="PTHR43649:SF34">
    <property type="entry name" value="ABC TRANSPORTER PERIPLASMIC-BINDING PROTEIN YCJN-RELATED"/>
    <property type="match status" value="1"/>
</dbReference>
<keyword evidence="2" id="KW-0813">Transport</keyword>
<organism evidence="5 6">
    <name type="scientific">Metabacillus arenae</name>
    <dbReference type="NCBI Taxonomy" id="2771434"/>
    <lineage>
        <taxon>Bacteria</taxon>
        <taxon>Bacillati</taxon>
        <taxon>Bacillota</taxon>
        <taxon>Bacilli</taxon>
        <taxon>Bacillales</taxon>
        <taxon>Bacillaceae</taxon>
        <taxon>Metabacillus</taxon>
    </lineage>
</organism>
<dbReference type="Proteomes" id="UP000626844">
    <property type="component" value="Unassembled WGS sequence"/>
</dbReference>
<evidence type="ECO:0000256" key="4">
    <source>
        <dbReference type="SAM" id="SignalP"/>
    </source>
</evidence>
<dbReference type="EMBL" id="JACXAI010000049">
    <property type="protein sequence ID" value="MBD1383267.1"/>
    <property type="molecule type" value="Genomic_DNA"/>
</dbReference>
<feature type="chain" id="PRO_5038756147" evidence="4">
    <location>
        <begin position="20"/>
        <end position="443"/>
    </location>
</feature>
<dbReference type="Gene3D" id="3.40.190.10">
    <property type="entry name" value="Periplasmic binding protein-like II"/>
    <property type="match status" value="2"/>
</dbReference>
<feature type="signal peptide" evidence="4">
    <location>
        <begin position="1"/>
        <end position="19"/>
    </location>
</feature>
<dbReference type="SUPFAM" id="SSF53850">
    <property type="entry name" value="Periplasmic binding protein-like II"/>
    <property type="match status" value="1"/>
</dbReference>
<evidence type="ECO:0000256" key="3">
    <source>
        <dbReference type="ARBA" id="ARBA00022729"/>
    </source>
</evidence>
<comment type="caution">
    <text evidence="5">The sequence shown here is derived from an EMBL/GenBank/DDBJ whole genome shotgun (WGS) entry which is preliminary data.</text>
</comment>
<protein>
    <submittedName>
        <fullName evidence="5">Extracellular solute-binding protein</fullName>
    </submittedName>
</protein>
<comment type="similarity">
    <text evidence="1">Belongs to the bacterial solute-binding protein 1 family.</text>
</comment>
<evidence type="ECO:0000256" key="2">
    <source>
        <dbReference type="ARBA" id="ARBA00022448"/>
    </source>
</evidence>
<evidence type="ECO:0000313" key="5">
    <source>
        <dbReference type="EMBL" id="MBD1383267.1"/>
    </source>
</evidence>
<name>A0A926S0G2_9BACI</name>
<dbReference type="InterPro" id="IPR050490">
    <property type="entry name" value="Bact_solute-bd_prot1"/>
</dbReference>
<dbReference type="AlphaFoldDB" id="A0A926S0G2"/>